<evidence type="ECO:0000259" key="1">
    <source>
        <dbReference type="Pfam" id="PF16158"/>
    </source>
</evidence>
<dbReference type="InterPro" id="IPR013783">
    <property type="entry name" value="Ig-like_fold"/>
</dbReference>
<organism evidence="2 3">
    <name type="scientific">Thermanaerothrix solaris</name>
    <dbReference type="NCBI Taxonomy" id="3058434"/>
    <lineage>
        <taxon>Bacteria</taxon>
        <taxon>Bacillati</taxon>
        <taxon>Chloroflexota</taxon>
        <taxon>Anaerolineae</taxon>
        <taxon>Anaerolineales</taxon>
        <taxon>Anaerolineaceae</taxon>
        <taxon>Thermanaerothrix</taxon>
    </lineage>
</organism>
<sequence>MRKISPWVTMITLILALLIAGCFPLGPRPSGNQAATYAAQTVEARLTEMALQTLIAQLTVTPAIPSPIPTATPAPQEATATTLPPTTAPTALPTLAPATPTATPIPCNWAKFVKDVTVPDGTEFRPGESFTKTWRLQNIGSCTWTADYALVFVNGNAMDGPASQKLNTTVRPGETVDISVNLKAPTNPGDYTGNWKLRSADGVVFGLGRNADQPFWVKIKVTQPSQVAYDLAANYCTAEWRTSTGVLTCPSSGIDTTNGSITINNAPKLEGGRQEDEPAIVSVPSSGDGGFISGKFPVFKIAKGDRFKAIIGCLDGAPNCNVMFQLNYIADGGTEQNLGSWNQTSDGKWESLDIDLSSLDGKSVQFILKVLNNGNSQDDLAFWLAPRVVR</sequence>
<evidence type="ECO:0000313" key="3">
    <source>
        <dbReference type="Proteomes" id="UP001254165"/>
    </source>
</evidence>
<dbReference type="Pfam" id="PF16158">
    <property type="entry name" value="N_BRCA1_IG"/>
    <property type="match status" value="1"/>
</dbReference>
<feature type="domain" description="Nbr1 FW" evidence="1">
    <location>
        <begin position="117"/>
        <end position="221"/>
    </location>
</feature>
<dbReference type="PANTHER" id="PTHR20930">
    <property type="entry name" value="OVARIAN CARCINOMA ANTIGEN CA125-RELATED"/>
    <property type="match status" value="1"/>
</dbReference>
<dbReference type="CDD" id="cd14947">
    <property type="entry name" value="NBR1_like"/>
    <property type="match status" value="1"/>
</dbReference>
<dbReference type="PROSITE" id="PS51257">
    <property type="entry name" value="PROKAR_LIPOPROTEIN"/>
    <property type="match status" value="1"/>
</dbReference>
<dbReference type="Gene3D" id="2.60.40.10">
    <property type="entry name" value="Immunoglobulins"/>
    <property type="match status" value="1"/>
</dbReference>
<dbReference type="PANTHER" id="PTHR20930:SF0">
    <property type="entry name" value="PROTEIN ILRUN"/>
    <property type="match status" value="1"/>
</dbReference>
<gene>
    <name evidence="2" type="ORF">QYE77_11100</name>
</gene>
<dbReference type="RefSeq" id="WP_315625473.1">
    <property type="nucleotide sequence ID" value="NZ_JAUHMF010000002.1"/>
</dbReference>
<dbReference type="Proteomes" id="UP001254165">
    <property type="component" value="Unassembled WGS sequence"/>
</dbReference>
<reference evidence="2 3" key="1">
    <citation type="submission" date="2023-07" db="EMBL/GenBank/DDBJ databases">
        <title>Novel species of Thermanaerothrix with wide hydrolytic capabilities.</title>
        <authorList>
            <person name="Zayulina K.S."/>
            <person name="Podosokorskaya O.A."/>
            <person name="Elcheninov A.G."/>
        </authorList>
    </citation>
    <scope>NUCLEOTIDE SEQUENCE [LARGE SCALE GENOMIC DNA]</scope>
    <source>
        <strain evidence="2 3">4228-RoL</strain>
    </source>
</reference>
<accession>A0ABU3NPQ1</accession>
<proteinExistence type="predicted"/>
<protein>
    <submittedName>
        <fullName evidence="2">NBR1-Ig-like domain-containing protein</fullName>
    </submittedName>
</protein>
<evidence type="ECO:0000313" key="2">
    <source>
        <dbReference type="EMBL" id="MDT8898809.1"/>
    </source>
</evidence>
<dbReference type="EMBL" id="JAUHMF010000002">
    <property type="protein sequence ID" value="MDT8898809.1"/>
    <property type="molecule type" value="Genomic_DNA"/>
</dbReference>
<name>A0ABU3NPQ1_9CHLR</name>
<keyword evidence="3" id="KW-1185">Reference proteome</keyword>
<comment type="caution">
    <text evidence="2">The sequence shown here is derived from an EMBL/GenBank/DDBJ whole genome shotgun (WGS) entry which is preliminary data.</text>
</comment>
<dbReference type="InterPro" id="IPR032350">
    <property type="entry name" value="Nbr1_FW"/>
</dbReference>